<organism evidence="1 2">
    <name type="scientific">Rhododendron griersonianum</name>
    <dbReference type="NCBI Taxonomy" id="479676"/>
    <lineage>
        <taxon>Eukaryota</taxon>
        <taxon>Viridiplantae</taxon>
        <taxon>Streptophyta</taxon>
        <taxon>Embryophyta</taxon>
        <taxon>Tracheophyta</taxon>
        <taxon>Spermatophyta</taxon>
        <taxon>Magnoliopsida</taxon>
        <taxon>eudicotyledons</taxon>
        <taxon>Gunneridae</taxon>
        <taxon>Pentapetalae</taxon>
        <taxon>asterids</taxon>
        <taxon>Ericales</taxon>
        <taxon>Ericaceae</taxon>
        <taxon>Ericoideae</taxon>
        <taxon>Rhodoreae</taxon>
        <taxon>Rhododendron</taxon>
    </lineage>
</organism>
<dbReference type="EMBL" id="JACTNZ010000013">
    <property type="protein sequence ID" value="KAG5514294.1"/>
    <property type="molecule type" value="Genomic_DNA"/>
</dbReference>
<dbReference type="Proteomes" id="UP000823749">
    <property type="component" value="Chromosome 13"/>
</dbReference>
<protein>
    <submittedName>
        <fullName evidence="1">Uncharacterized protein</fullName>
    </submittedName>
</protein>
<keyword evidence="2" id="KW-1185">Reference proteome</keyword>
<evidence type="ECO:0000313" key="2">
    <source>
        <dbReference type="Proteomes" id="UP000823749"/>
    </source>
</evidence>
<comment type="caution">
    <text evidence="1">The sequence shown here is derived from an EMBL/GenBank/DDBJ whole genome shotgun (WGS) entry which is preliminary data.</text>
</comment>
<gene>
    <name evidence="1" type="ORF">RHGRI_035634</name>
</gene>
<reference evidence="1 2" key="1">
    <citation type="submission" date="2020-08" db="EMBL/GenBank/DDBJ databases">
        <title>Plant Genome Project.</title>
        <authorList>
            <person name="Zhang R.-G."/>
        </authorList>
    </citation>
    <scope>NUCLEOTIDE SEQUENCE [LARGE SCALE GENOMIC DNA]</scope>
    <source>
        <strain evidence="1">WSP0</strain>
        <tissue evidence="1">Leaf</tissue>
    </source>
</reference>
<sequence>MSSSTIFLSASEGSYLNYPLLMLKKLAFLAGTYVNSLLSHAESRTPSYLNEDDEHLFRCVDSPNSIDSADFTESGTAEQKGTDLSLATLTKSTSSNGDSYVVSYLIDSCGLSPEIAISASKKLEFETPERPGSVLDLLRSSHAQQQQFRASLSRNPPLLAATGLCTTGLPSPPTVVFMVDLIRRPTFSIPQRYGYLQGSVVTVTPTPSTFGITDAVLRMVSAPIYLYCAREEMVDEYIVHGDGQMGILS</sequence>
<dbReference type="AlphaFoldDB" id="A0AAV6HJV7"/>
<evidence type="ECO:0000313" key="1">
    <source>
        <dbReference type="EMBL" id="KAG5514294.1"/>
    </source>
</evidence>
<accession>A0AAV6HJV7</accession>
<proteinExistence type="predicted"/>
<name>A0AAV6HJV7_9ERIC</name>